<feature type="domain" description="2EXR" evidence="1">
    <location>
        <begin position="7"/>
        <end position="92"/>
    </location>
</feature>
<evidence type="ECO:0000259" key="1">
    <source>
        <dbReference type="Pfam" id="PF20150"/>
    </source>
</evidence>
<dbReference type="AlphaFoldDB" id="A0A1B8G9Z3"/>
<dbReference type="GeneID" id="28843217"/>
<keyword evidence="3" id="KW-1185">Reference proteome</keyword>
<dbReference type="Pfam" id="PF20150">
    <property type="entry name" value="2EXR"/>
    <property type="match status" value="1"/>
</dbReference>
<gene>
    <name evidence="2" type="ORF">VE01_09831</name>
</gene>
<dbReference type="OrthoDB" id="3438804at2759"/>
<dbReference type="EMBL" id="KV460264">
    <property type="protein sequence ID" value="OBT92648.1"/>
    <property type="molecule type" value="Genomic_DNA"/>
</dbReference>
<evidence type="ECO:0000313" key="2">
    <source>
        <dbReference type="EMBL" id="OBT92648.1"/>
    </source>
</evidence>
<dbReference type="Proteomes" id="UP000091956">
    <property type="component" value="Unassembled WGS sequence"/>
</dbReference>
<organism evidence="2 3">
    <name type="scientific">Pseudogymnoascus verrucosus</name>
    <dbReference type="NCBI Taxonomy" id="342668"/>
    <lineage>
        <taxon>Eukaryota</taxon>
        <taxon>Fungi</taxon>
        <taxon>Dikarya</taxon>
        <taxon>Ascomycota</taxon>
        <taxon>Pezizomycotina</taxon>
        <taxon>Leotiomycetes</taxon>
        <taxon>Thelebolales</taxon>
        <taxon>Thelebolaceae</taxon>
        <taxon>Pseudogymnoascus</taxon>
    </lineage>
</organism>
<sequence>MDTRACFTLFPALPTELRWKIWEHALASHYIVDFIPKPSAREVFMEGMEPSSMGPILSMDNSRISQASKESWLVIQEPYRKLEVTACTMHAPYRYTDFIDFSRSTFYLNHGKSTLNCVSALTPAPISTHVKSLTVAWCTYRDIIEVLKRITMFQALQQLVILIPEKLEVGVPPDFRATMTVLDLYLGGKKSCQIKNPLGAGGQIRLLLHEFMEGQCPQLGPKWPTIEVVHVPDPL</sequence>
<dbReference type="RefSeq" id="XP_018126381.1">
    <property type="nucleotide sequence ID" value="XM_018279238.2"/>
</dbReference>
<reference evidence="2 3" key="1">
    <citation type="submission" date="2016-03" db="EMBL/GenBank/DDBJ databases">
        <title>Comparative genomics of Pseudogymnoascus destructans, the fungus causing white-nose syndrome of bats.</title>
        <authorList>
            <person name="Palmer J.M."/>
            <person name="Drees K.P."/>
            <person name="Foster J.T."/>
            <person name="Lindner D.L."/>
        </authorList>
    </citation>
    <scope>NUCLEOTIDE SEQUENCE [LARGE SCALE GENOMIC DNA]</scope>
    <source>
        <strain evidence="2 3">UAMH 10579</strain>
    </source>
</reference>
<protein>
    <recommendedName>
        <fullName evidence="1">2EXR domain-containing protein</fullName>
    </recommendedName>
</protein>
<name>A0A1B8G9Z3_9PEZI</name>
<accession>A0A1B8G9Z3</accession>
<reference evidence="3" key="2">
    <citation type="journal article" date="2018" name="Nat. Commun.">
        <title>Extreme sensitivity to ultraviolet light in the fungal pathogen causing white-nose syndrome of bats.</title>
        <authorList>
            <person name="Palmer J.M."/>
            <person name="Drees K.P."/>
            <person name="Foster J.T."/>
            <person name="Lindner D.L."/>
        </authorList>
    </citation>
    <scope>NUCLEOTIDE SEQUENCE [LARGE SCALE GENOMIC DNA]</scope>
    <source>
        <strain evidence="3">UAMH 10579</strain>
    </source>
</reference>
<dbReference type="InterPro" id="IPR045518">
    <property type="entry name" value="2EXR"/>
</dbReference>
<evidence type="ECO:0000313" key="3">
    <source>
        <dbReference type="Proteomes" id="UP000091956"/>
    </source>
</evidence>
<proteinExistence type="predicted"/>